<gene>
    <name evidence="3" type="ORF">NGAL_HAMBI1145_35470</name>
</gene>
<dbReference type="Gene3D" id="3.30.70.1320">
    <property type="entry name" value="Multidrug efflux transporter AcrB pore domain like"/>
    <property type="match status" value="1"/>
</dbReference>
<dbReference type="EMBL" id="CCRH01000009">
    <property type="protein sequence ID" value="CDZ36787.1"/>
    <property type="molecule type" value="Genomic_DNA"/>
</dbReference>
<feature type="transmembrane region" description="Helical" evidence="2">
    <location>
        <begin position="480"/>
        <end position="503"/>
    </location>
</feature>
<evidence type="ECO:0000313" key="4">
    <source>
        <dbReference type="Proteomes" id="UP000046176"/>
    </source>
</evidence>
<dbReference type="InterPro" id="IPR001036">
    <property type="entry name" value="Acrflvin-R"/>
</dbReference>
<feature type="transmembrane region" description="Helical" evidence="2">
    <location>
        <begin position="403"/>
        <end position="428"/>
    </location>
</feature>
<name>A0A0T7FP26_NEOGA</name>
<feature type="transmembrane region" description="Helical" evidence="2">
    <location>
        <begin position="868"/>
        <end position="888"/>
    </location>
</feature>
<dbReference type="SUPFAM" id="SSF82714">
    <property type="entry name" value="Multidrug efflux transporter AcrB TolC docking domain, DN and DC subdomains"/>
    <property type="match status" value="2"/>
</dbReference>
<dbReference type="Gene3D" id="3.30.70.1430">
    <property type="entry name" value="Multidrug efflux transporter AcrB pore domain"/>
    <property type="match status" value="2"/>
</dbReference>
<evidence type="ECO:0000313" key="3">
    <source>
        <dbReference type="EMBL" id="CDZ36787.1"/>
    </source>
</evidence>
<dbReference type="PANTHER" id="PTHR32063:SF14">
    <property type="entry name" value="BLL4319 PROTEIN"/>
    <property type="match status" value="1"/>
</dbReference>
<feature type="transmembrane region" description="Helical" evidence="2">
    <location>
        <begin position="998"/>
        <end position="1024"/>
    </location>
</feature>
<protein>
    <submittedName>
        <fullName evidence="3">AcrB/AcrD/AcrF family protein</fullName>
    </submittedName>
</protein>
<dbReference type="Proteomes" id="UP000046176">
    <property type="component" value="Unassembled WGS sequence"/>
</dbReference>
<feature type="transmembrane region" description="Helical" evidence="2">
    <location>
        <begin position="448"/>
        <end position="468"/>
    </location>
</feature>
<dbReference type="GO" id="GO:0042910">
    <property type="term" value="F:xenobiotic transmembrane transporter activity"/>
    <property type="evidence" value="ECO:0007669"/>
    <property type="project" value="TreeGrafter"/>
</dbReference>
<accession>A0A0T7FP26</accession>
<dbReference type="AlphaFoldDB" id="A0A0T7FP26"/>
<evidence type="ECO:0000256" key="2">
    <source>
        <dbReference type="SAM" id="Phobius"/>
    </source>
</evidence>
<proteinExistence type="predicted"/>
<dbReference type="PRINTS" id="PR00702">
    <property type="entry name" value="ACRIFLAVINRP"/>
</dbReference>
<dbReference type="OrthoDB" id="9807350at2"/>
<keyword evidence="2" id="KW-0812">Transmembrane</keyword>
<dbReference type="SUPFAM" id="SSF82866">
    <property type="entry name" value="Multidrug efflux transporter AcrB transmembrane domain"/>
    <property type="match status" value="2"/>
</dbReference>
<feature type="transmembrane region" description="Helical" evidence="2">
    <location>
        <begin position="353"/>
        <end position="370"/>
    </location>
</feature>
<feature type="transmembrane region" description="Helical" evidence="2">
    <location>
        <begin position="921"/>
        <end position="946"/>
    </location>
</feature>
<feature type="transmembrane region" description="Helical" evidence="2">
    <location>
        <begin position="895"/>
        <end position="915"/>
    </location>
</feature>
<dbReference type="Gene3D" id="1.20.1640.10">
    <property type="entry name" value="Multidrug efflux transporter AcrB transmembrane domain"/>
    <property type="match status" value="2"/>
</dbReference>
<evidence type="ECO:0000256" key="1">
    <source>
        <dbReference type="SAM" id="MobiDB-lite"/>
    </source>
</evidence>
<keyword evidence="2" id="KW-1133">Transmembrane helix</keyword>
<organism evidence="3 4">
    <name type="scientific">Neorhizobium galegae bv. officinalis</name>
    <dbReference type="NCBI Taxonomy" id="323656"/>
    <lineage>
        <taxon>Bacteria</taxon>
        <taxon>Pseudomonadati</taxon>
        <taxon>Pseudomonadota</taxon>
        <taxon>Alphaproteobacteria</taxon>
        <taxon>Hyphomicrobiales</taxon>
        <taxon>Rhizobiaceae</taxon>
        <taxon>Rhizobium/Agrobacterium group</taxon>
        <taxon>Neorhizobium</taxon>
    </lineage>
</organism>
<dbReference type="SUPFAM" id="SSF82693">
    <property type="entry name" value="Multidrug efflux transporter AcrB pore domain, PN1, PN2, PC1 and PC2 subdomains"/>
    <property type="match status" value="4"/>
</dbReference>
<reference evidence="3 4" key="1">
    <citation type="submission" date="2014-08" db="EMBL/GenBank/DDBJ databases">
        <authorList>
            <person name="Chen Y.-H."/>
        </authorList>
    </citation>
    <scope>NUCLEOTIDE SEQUENCE [LARGE SCALE GENOMIC DNA]</scope>
</reference>
<keyword evidence="2" id="KW-0472">Membrane</keyword>
<dbReference type="Gene3D" id="3.30.2090.10">
    <property type="entry name" value="Multidrug efflux transporter AcrB TolC docking domain, DN and DC subdomains"/>
    <property type="match status" value="2"/>
</dbReference>
<dbReference type="RefSeq" id="WP_046667607.1">
    <property type="nucleotide sequence ID" value="NZ_CCRH01000009.1"/>
</dbReference>
<feature type="transmembrane region" description="Helical" evidence="2">
    <location>
        <begin position="377"/>
        <end position="397"/>
    </location>
</feature>
<sequence>MKIELPGVGHDDEGKAEAEKSAQSFTALFVRRPILAAVLNTLLVVAGLAALAGVEVRELPDVDQPVITVRTNYDGASPQTMDQEVTQVIEGAVARVSGLKALSSQSQFGSSRVTMEFSDSVDLSEAANDVRDAVGRVVNQLPDDADEPRIVKADADSDAIMRLAVTSSNMSMEDLTQLVNNEVVDRLAAVEGVADVELYGDQDKVFRVDVNQSALAGRGLTVADVSKALSSAALDVPAGSLKSTTQDIVVRATANLTTPQDFENVLIGPNVRVRDVATVALGPDDGTTVLRANGVQGVGLGIIRQAQSNTLNISEGVKAAVAEMQKALPEGTRIAITGDDAIFIQGALHEVEIALMLSAAVVVVVIYLFLRDWRATLIPAITMPVALIGTLVAIYLVGFSINILTLLAIVLATGLVVDDAIVVLENIVRRRAEGMGPRAAAVLGTQEVFFAVIATTATLAAVFIPLSFLPGQIGGLFKEFGFVLAFSVALSSVTALTLCPMLASRMLTKPMKEDHGLLGAFGNGFARVYASSLRFCLNAPLVVIVVSVVFSIAAYNVFGLVKSELTPREDRATIMLRLTTPQGVSLDYTRDQMQRVEENLKSLRDSGEITNVFSISGFGSNTNSGFMVLTLAPWGERSRTQDQIAADVNAAALRVPALRGFTMQANSLKIRGAGNGLQMALVGNDYDVLTSTALKLVSHMESEGARFFDTPRLTNEPTQAQLSVAIDRERASDLGIDITGLSTAMQSLLEGRSVVDVFVNGDALPVKLTSTTRPIDDPTDLENIFLKTGDGKIVPMSTIATLKEGAVAPQLNREEQLASVSISSNLRDGVALGDAVREVSAIAQPFLPAGVRLVPMAEAKTLGENSNAMLMTFGFAIAIIFLVLAAQFESVLSSIIIMSTVPLGLACAAIALVLTGSSLNVYSQIGLVLLVGVMAKNGILIVEFANQLRDRGASVREAIEKACAMRLRPVMMTMIATVIGGVPLLLAQGAGAEARIALGWVIVGGLGFAVIVTLFITPVAYLLIAGFAKPHMHEEARFREELAHASRGGQEKQDNEKEKEEQLLAAE</sequence>
<feature type="transmembrane region" description="Helical" evidence="2">
    <location>
        <begin position="535"/>
        <end position="558"/>
    </location>
</feature>
<dbReference type="Gene3D" id="3.30.70.1440">
    <property type="entry name" value="Multidrug efflux transporter AcrB pore domain"/>
    <property type="match status" value="1"/>
</dbReference>
<dbReference type="PANTHER" id="PTHR32063">
    <property type="match status" value="1"/>
</dbReference>
<dbReference type="GO" id="GO:0005886">
    <property type="term" value="C:plasma membrane"/>
    <property type="evidence" value="ECO:0007669"/>
    <property type="project" value="TreeGrafter"/>
</dbReference>
<dbReference type="InterPro" id="IPR027463">
    <property type="entry name" value="AcrB_DN_DC_subdom"/>
</dbReference>
<feature type="transmembrane region" description="Helical" evidence="2">
    <location>
        <begin position="967"/>
        <end position="986"/>
    </location>
</feature>
<feature type="region of interest" description="Disordered" evidence="1">
    <location>
        <begin position="1039"/>
        <end position="1067"/>
    </location>
</feature>
<dbReference type="Pfam" id="PF00873">
    <property type="entry name" value="ACR_tran"/>
    <property type="match status" value="1"/>
</dbReference>